<dbReference type="EMBL" id="JAKUCV010001277">
    <property type="protein sequence ID" value="KAJ4847057.1"/>
    <property type="molecule type" value="Genomic_DNA"/>
</dbReference>
<dbReference type="Proteomes" id="UP001141552">
    <property type="component" value="Unassembled WGS sequence"/>
</dbReference>
<keyword evidence="15" id="KW-1185">Reference proteome</keyword>
<feature type="transmembrane region" description="Helical" evidence="11">
    <location>
        <begin position="415"/>
        <end position="436"/>
    </location>
</feature>
<dbReference type="InterPro" id="IPR003855">
    <property type="entry name" value="K+_transporter"/>
</dbReference>
<feature type="domain" description="K+ potassium transporter C-terminal" evidence="13">
    <location>
        <begin position="928"/>
        <end position="1101"/>
    </location>
</feature>
<feature type="transmembrane region" description="Helical" evidence="11">
    <location>
        <begin position="358"/>
        <end position="379"/>
    </location>
</feature>
<evidence type="ECO:0000256" key="11">
    <source>
        <dbReference type="SAM" id="Phobius"/>
    </source>
</evidence>
<dbReference type="Pfam" id="PF02705">
    <property type="entry name" value="K_trans"/>
    <property type="match status" value="4"/>
</dbReference>
<feature type="domain" description="K+ potassium transporter integral membrane" evidence="12">
    <location>
        <begin position="214"/>
        <end position="294"/>
    </location>
</feature>
<feature type="domain" description="K+ potassium transporter C-terminal" evidence="13">
    <location>
        <begin position="467"/>
        <end position="639"/>
    </location>
</feature>
<evidence type="ECO:0000256" key="3">
    <source>
        <dbReference type="ARBA" id="ARBA00022448"/>
    </source>
</evidence>
<dbReference type="PANTHER" id="PTHR30540:SF117">
    <property type="entry name" value="POTASSIUM TRANSPORTER"/>
    <property type="match status" value="1"/>
</dbReference>
<dbReference type="OrthoDB" id="504708at2759"/>
<keyword evidence="9 11" id="KW-0472">Membrane</keyword>
<dbReference type="GO" id="GO:0015079">
    <property type="term" value="F:potassium ion transmembrane transporter activity"/>
    <property type="evidence" value="ECO:0007669"/>
    <property type="project" value="InterPro"/>
</dbReference>
<feature type="transmembrane region" description="Helical" evidence="11">
    <location>
        <begin position="768"/>
        <end position="791"/>
    </location>
</feature>
<evidence type="ECO:0000256" key="9">
    <source>
        <dbReference type="ARBA" id="ARBA00023136"/>
    </source>
</evidence>
<dbReference type="Pfam" id="PF22776">
    <property type="entry name" value="K_trans_C"/>
    <property type="match status" value="2"/>
</dbReference>
<keyword evidence="7 11" id="KW-1133">Transmembrane helix</keyword>
<reference evidence="14" key="2">
    <citation type="journal article" date="2023" name="Plants (Basel)">
        <title>Annotation of the Turnera subulata (Passifloraceae) Draft Genome Reveals the S-Locus Evolved after the Divergence of Turneroideae from Passifloroideae in a Stepwise Manner.</title>
        <authorList>
            <person name="Henning P.M."/>
            <person name="Roalson E.H."/>
            <person name="Mir W."/>
            <person name="McCubbin A.G."/>
            <person name="Shore J.S."/>
        </authorList>
    </citation>
    <scope>NUCLEOTIDE SEQUENCE</scope>
    <source>
        <strain evidence="14">F60SS</strain>
    </source>
</reference>
<protein>
    <recommendedName>
        <fullName evidence="16">Potassium transporter</fullName>
    </recommendedName>
</protein>
<evidence type="ECO:0000256" key="4">
    <source>
        <dbReference type="ARBA" id="ARBA00022538"/>
    </source>
</evidence>
<reference evidence="14" key="1">
    <citation type="submission" date="2022-02" db="EMBL/GenBank/DDBJ databases">
        <authorList>
            <person name="Henning P.M."/>
            <person name="McCubbin A.G."/>
            <person name="Shore J.S."/>
        </authorList>
    </citation>
    <scope>NUCLEOTIDE SEQUENCE</scope>
    <source>
        <strain evidence="14">F60SS</strain>
        <tissue evidence="14">Leaves</tissue>
    </source>
</reference>
<organism evidence="14 15">
    <name type="scientific">Turnera subulata</name>
    <dbReference type="NCBI Taxonomy" id="218843"/>
    <lineage>
        <taxon>Eukaryota</taxon>
        <taxon>Viridiplantae</taxon>
        <taxon>Streptophyta</taxon>
        <taxon>Embryophyta</taxon>
        <taxon>Tracheophyta</taxon>
        <taxon>Spermatophyta</taxon>
        <taxon>Magnoliopsida</taxon>
        <taxon>eudicotyledons</taxon>
        <taxon>Gunneridae</taxon>
        <taxon>Pentapetalae</taxon>
        <taxon>rosids</taxon>
        <taxon>fabids</taxon>
        <taxon>Malpighiales</taxon>
        <taxon>Passifloraceae</taxon>
        <taxon>Turnera</taxon>
    </lineage>
</organism>
<evidence type="ECO:0000256" key="7">
    <source>
        <dbReference type="ARBA" id="ARBA00022989"/>
    </source>
</evidence>
<evidence type="ECO:0000256" key="1">
    <source>
        <dbReference type="ARBA" id="ARBA00004651"/>
    </source>
</evidence>
<accession>A0A9Q0GDZ0</accession>
<name>A0A9Q0GDZ0_9ROSI</name>
<feature type="domain" description="K+ potassium transporter integral membrane" evidence="12">
    <location>
        <begin position="295"/>
        <end position="454"/>
    </location>
</feature>
<evidence type="ECO:0000256" key="6">
    <source>
        <dbReference type="ARBA" id="ARBA00022958"/>
    </source>
</evidence>
<comment type="similarity">
    <text evidence="2">Belongs to the HAK/KUP transporter (TC 2.A.72.3) family.</text>
</comment>
<evidence type="ECO:0000256" key="5">
    <source>
        <dbReference type="ARBA" id="ARBA00022692"/>
    </source>
</evidence>
<evidence type="ECO:0000256" key="10">
    <source>
        <dbReference type="SAM" id="MobiDB-lite"/>
    </source>
</evidence>
<feature type="non-terminal residue" evidence="14">
    <location>
        <position position="1"/>
    </location>
</feature>
<evidence type="ECO:0008006" key="16">
    <source>
        <dbReference type="Google" id="ProtNLM"/>
    </source>
</evidence>
<dbReference type="AlphaFoldDB" id="A0A9Q0GDZ0"/>
<feature type="domain" description="K+ potassium transporter integral membrane" evidence="12">
    <location>
        <begin position="87"/>
        <end position="168"/>
    </location>
</feature>
<evidence type="ECO:0000313" key="14">
    <source>
        <dbReference type="EMBL" id="KAJ4847057.1"/>
    </source>
</evidence>
<feature type="transmembrane region" description="Helical" evidence="11">
    <location>
        <begin position="386"/>
        <end position="409"/>
    </location>
</feature>
<keyword evidence="3" id="KW-0813">Transport</keyword>
<keyword evidence="4" id="KW-0633">Potassium transport</keyword>
<evidence type="ECO:0000259" key="12">
    <source>
        <dbReference type="Pfam" id="PF02705"/>
    </source>
</evidence>
<proteinExistence type="inferred from homology"/>
<dbReference type="GO" id="GO:0005886">
    <property type="term" value="C:plasma membrane"/>
    <property type="evidence" value="ECO:0007669"/>
    <property type="project" value="UniProtKB-SubCell"/>
</dbReference>
<keyword evidence="5 11" id="KW-0812">Transmembrane</keyword>
<comment type="caution">
    <text evidence="14">The sequence shown here is derived from an EMBL/GenBank/DDBJ whole genome shotgun (WGS) entry which is preliminary data.</text>
</comment>
<sequence length="1102" mass="124794">MDYNILILASLDKKVRLRERSDFVTMEHNSGNSKQEDGSHAEIEEEDGNYENSRIQPKDSFDLETGGSDIHGLNSRQATDWRTIMKLAFQCIGVVYGDLGTSPLYVLPGIFQDGIKHDDDLLGVLSLILYAIVFIALIKYVFIVLAANDNGDGGTFALYSLLCRYAKINLIPNQQVEDRNLSNYKLDTPNRRVKRASAIKSLLENSYFMKYFILFTTMHDPNVIKAVNPWYIVLYFKRDPKGAWISLGGAEALFADLGHFNIRSIQISSCSLVIPSIICAYFGQCSYLRQHPEDSLISASFSIVQQAVALGCFPRVKVVHTSSEYEGQVYVPEVNTLLMVACVGVTLGFKNTLTIGNAYGIAVAFVFNITSAFLILVMVMIWKTHIIFIILYVSTIGVFEVSFLSSVLYKFVDGGYLPLLFAFLMVIIMFTWNFGYRKKYFYELKNKVSIERVTNIASDPSIQRVQGLGIFYTQLVQGISPIFTHYVENIPALHSVLLFVSIKSVPISRVPATERFLFRRVKSPGLIFQCVVRYGYRDSTQDPDLFEVTLVNQLKQFMEDESGKEEAGNELALIDNELRNGGIVYLLGESEVTAMEGSSFPKKLTVDYLYNWLSRCVRQPTEVFSIPRRHLLKVGMTYEKYDGKEDASHDEEKQNNGNFAGKRQRKVSFDLEDGGDKLHGHNTPQARDWGIILKLAFQCIGVVYGDIGGTFALYSLICRHAKINLIPNQQEEDRKLSNYNLNTPSGPARRASAIKSFLENSQLMKYSILFTTMLVLHSCALYYMCLFWPMFLSPAPSRRCWTSILQVHSEQSLISASFSVVQQAVALGCFPRVKVVHTSAEYKGQTHIIVIILYVLIISVIEVGFLSSVLYKFVDGGYLPLLCAFIMVIIMFTWSYGYRKKYIYELKNKVTVDRVTAIASDPSIQRVKGLGVFFTQLVQGISPIFTHYVDNIPALHTVLLFVSIKYVPVSRVPAEERFLFRRVNSPGMIFQCAVRYGYCDSQEDNGVFEETLVNQLKQFVGEDTAKEMTEKELSVIDHELKEGGIVYLLGENEVTATEGSSFPKKLIVDYLYDWLSRCVRQPSEVFFIPRKRLLKVGMTYEV</sequence>
<dbReference type="InterPro" id="IPR053952">
    <property type="entry name" value="K_trans_C"/>
</dbReference>
<evidence type="ECO:0000259" key="13">
    <source>
        <dbReference type="Pfam" id="PF22776"/>
    </source>
</evidence>
<evidence type="ECO:0000256" key="8">
    <source>
        <dbReference type="ARBA" id="ARBA00023065"/>
    </source>
</evidence>
<keyword evidence="8" id="KW-0406">Ion transport</keyword>
<feature type="transmembrane region" description="Helical" evidence="11">
    <location>
        <begin position="877"/>
        <end position="898"/>
    </location>
</feature>
<feature type="transmembrane region" description="Helical" evidence="11">
    <location>
        <begin position="851"/>
        <end position="871"/>
    </location>
</feature>
<dbReference type="InterPro" id="IPR053951">
    <property type="entry name" value="K_trans_N"/>
</dbReference>
<gene>
    <name evidence="14" type="ORF">Tsubulata_037450</name>
</gene>
<evidence type="ECO:0000256" key="2">
    <source>
        <dbReference type="ARBA" id="ARBA00008440"/>
    </source>
</evidence>
<feature type="transmembrane region" description="Helical" evidence="11">
    <location>
        <begin position="121"/>
        <end position="142"/>
    </location>
</feature>
<dbReference type="PANTHER" id="PTHR30540">
    <property type="entry name" value="OSMOTIC STRESS POTASSIUM TRANSPORTER"/>
    <property type="match status" value="1"/>
</dbReference>
<evidence type="ECO:0000313" key="15">
    <source>
        <dbReference type="Proteomes" id="UP001141552"/>
    </source>
</evidence>
<comment type="subcellular location">
    <subcellularLocation>
        <location evidence="1">Cell membrane</location>
        <topology evidence="1">Multi-pass membrane protein</topology>
    </subcellularLocation>
</comment>
<feature type="domain" description="K+ potassium transporter integral membrane" evidence="12">
    <location>
        <begin position="846"/>
        <end position="916"/>
    </location>
</feature>
<keyword evidence="6" id="KW-0630">Potassium</keyword>
<feature type="region of interest" description="Disordered" evidence="10">
    <location>
        <begin position="26"/>
        <end position="58"/>
    </location>
</feature>